<proteinExistence type="predicted"/>
<dbReference type="InterPro" id="IPR028098">
    <property type="entry name" value="Glyco_trans_4-like_N"/>
</dbReference>
<dbReference type="PANTHER" id="PTHR45947">
    <property type="entry name" value="SULFOQUINOVOSYL TRANSFERASE SQD2"/>
    <property type="match status" value="1"/>
</dbReference>
<dbReference type="OrthoDB" id="3180470at2"/>
<dbReference type="PANTHER" id="PTHR45947:SF3">
    <property type="entry name" value="SULFOQUINOVOSYL TRANSFERASE SQD2"/>
    <property type="match status" value="1"/>
</dbReference>
<gene>
    <name evidence="4" type="ORF">EV383_4824</name>
</gene>
<evidence type="ECO:0000256" key="1">
    <source>
        <dbReference type="ARBA" id="ARBA00022676"/>
    </source>
</evidence>
<feature type="domain" description="Glycosyltransferase subfamily 4-like N-terminal" evidence="3">
    <location>
        <begin position="18"/>
        <end position="198"/>
    </location>
</feature>
<dbReference type="Gene3D" id="3.40.50.2000">
    <property type="entry name" value="Glycogen Phosphorylase B"/>
    <property type="match status" value="2"/>
</dbReference>
<comment type="caution">
    <text evidence="4">The sequence shown here is derived from an EMBL/GenBank/DDBJ whole genome shotgun (WGS) entry which is preliminary data.</text>
</comment>
<dbReference type="InterPro" id="IPR050194">
    <property type="entry name" value="Glycosyltransferase_grp1"/>
</dbReference>
<dbReference type="GO" id="GO:1901137">
    <property type="term" value="P:carbohydrate derivative biosynthetic process"/>
    <property type="evidence" value="ECO:0007669"/>
    <property type="project" value="UniProtKB-ARBA"/>
</dbReference>
<dbReference type="CDD" id="cd03794">
    <property type="entry name" value="GT4_WbuB-like"/>
    <property type="match status" value="1"/>
</dbReference>
<keyword evidence="5" id="KW-1185">Reference proteome</keyword>
<evidence type="ECO:0000313" key="5">
    <source>
        <dbReference type="Proteomes" id="UP000291591"/>
    </source>
</evidence>
<dbReference type="EMBL" id="SHKL01000001">
    <property type="protein sequence ID" value="RZT87892.1"/>
    <property type="molecule type" value="Genomic_DNA"/>
</dbReference>
<reference evidence="4 5" key="1">
    <citation type="submission" date="2019-02" db="EMBL/GenBank/DDBJ databases">
        <title>Sequencing the genomes of 1000 actinobacteria strains.</title>
        <authorList>
            <person name="Klenk H.-P."/>
        </authorList>
    </citation>
    <scope>NUCLEOTIDE SEQUENCE [LARGE SCALE GENOMIC DNA]</scope>
    <source>
        <strain evidence="4 5">DSM 45779</strain>
    </source>
</reference>
<keyword evidence="2 4" id="KW-0808">Transferase</keyword>
<dbReference type="Pfam" id="PF13692">
    <property type="entry name" value="Glyco_trans_1_4"/>
    <property type="match status" value="1"/>
</dbReference>
<sequence length="407" mass="43623">MRPLQVRILGLNFDPEPTGIAPYTSGMARFLADAGHDVHVVTGYPHYPYWRRAEGYGGIRIEERHGPVHVTRVRHPVPSGTGGAGRIAAEAIFAAHAATVGETDPDVILAVSPALLSVAAAYRRRRARTAVGVVVQDLYGRAVTETGALGGRGASSVTALERNLLGRADGLVAIHDTFRESLLQMGMNASRISVIRNWTHTRPPQGDPGALRARLGWDDGRMVALHAGNMGSKQGLENVVEAARIADRRRLPIRFVLLGSGNQRAELERIGHGLERLQFVDPLPNGEFETALAAADALILNERPEVAEMCVPSKLTSYFAAGRPVVAATNARSAAAHEVTASGGGRCVTPGDPEALLDGLLAINETQGQVMGVRGRRYAQEVLAEDTARHAYVDWVEGLVARPRVLN</sequence>
<evidence type="ECO:0000259" key="3">
    <source>
        <dbReference type="Pfam" id="PF13579"/>
    </source>
</evidence>
<organism evidence="4 5">
    <name type="scientific">Pseudonocardia sediminis</name>
    <dbReference type="NCBI Taxonomy" id="1397368"/>
    <lineage>
        <taxon>Bacteria</taxon>
        <taxon>Bacillati</taxon>
        <taxon>Actinomycetota</taxon>
        <taxon>Actinomycetes</taxon>
        <taxon>Pseudonocardiales</taxon>
        <taxon>Pseudonocardiaceae</taxon>
        <taxon>Pseudonocardia</taxon>
    </lineage>
</organism>
<dbReference type="Proteomes" id="UP000291591">
    <property type="component" value="Unassembled WGS sequence"/>
</dbReference>
<protein>
    <submittedName>
        <fullName evidence="4">Glycosyltransferase involved in cell wall biosynthesis</fullName>
    </submittedName>
</protein>
<dbReference type="SUPFAM" id="SSF53756">
    <property type="entry name" value="UDP-Glycosyltransferase/glycogen phosphorylase"/>
    <property type="match status" value="1"/>
</dbReference>
<dbReference type="GO" id="GO:0016758">
    <property type="term" value="F:hexosyltransferase activity"/>
    <property type="evidence" value="ECO:0007669"/>
    <property type="project" value="TreeGrafter"/>
</dbReference>
<evidence type="ECO:0000256" key="2">
    <source>
        <dbReference type="ARBA" id="ARBA00022679"/>
    </source>
</evidence>
<dbReference type="AlphaFoldDB" id="A0A4Q7V0C3"/>
<accession>A0A4Q7V0C3</accession>
<evidence type="ECO:0000313" key="4">
    <source>
        <dbReference type="EMBL" id="RZT87892.1"/>
    </source>
</evidence>
<keyword evidence="1" id="KW-0328">Glycosyltransferase</keyword>
<dbReference type="Pfam" id="PF13579">
    <property type="entry name" value="Glyco_trans_4_4"/>
    <property type="match status" value="1"/>
</dbReference>
<name>A0A4Q7V0C3_PSEST</name>
<dbReference type="RefSeq" id="WP_130291980.1">
    <property type="nucleotide sequence ID" value="NZ_SHKL01000001.1"/>
</dbReference>